<dbReference type="InterPro" id="IPR017871">
    <property type="entry name" value="ABC_transporter-like_CS"/>
</dbReference>
<evidence type="ECO:0000256" key="9">
    <source>
        <dbReference type="SAM" id="MobiDB-lite"/>
    </source>
</evidence>
<dbReference type="GO" id="GO:0042626">
    <property type="term" value="F:ATPase-coupled transmembrane transporter activity"/>
    <property type="evidence" value="ECO:0000318"/>
    <property type="project" value="GO_Central"/>
</dbReference>
<keyword evidence="8 10" id="KW-0472">Membrane</keyword>
<dbReference type="CDD" id="cd03213">
    <property type="entry name" value="ABCG_EPDR"/>
    <property type="match status" value="1"/>
</dbReference>
<evidence type="ECO:0000256" key="6">
    <source>
        <dbReference type="ARBA" id="ARBA00022840"/>
    </source>
</evidence>
<dbReference type="EMBL" id="EAAA01002715">
    <property type="status" value="NOT_ANNOTATED_CDS"/>
    <property type="molecule type" value="Genomic_DNA"/>
</dbReference>
<reference evidence="12" key="4">
    <citation type="submission" date="2025-09" db="UniProtKB">
        <authorList>
            <consortium name="Ensembl"/>
        </authorList>
    </citation>
    <scope>IDENTIFICATION</scope>
</reference>
<dbReference type="Gene3D" id="3.40.50.300">
    <property type="entry name" value="P-loop containing nucleotide triphosphate hydrolases"/>
    <property type="match status" value="1"/>
</dbReference>
<feature type="domain" description="ABC transporter" evidence="11">
    <location>
        <begin position="42"/>
        <end position="292"/>
    </location>
</feature>
<dbReference type="Pfam" id="PF19055">
    <property type="entry name" value="ABC2_membrane_7"/>
    <property type="match status" value="1"/>
</dbReference>
<dbReference type="Proteomes" id="UP000008144">
    <property type="component" value="Chromosome 8"/>
</dbReference>
<feature type="transmembrane region" description="Helical" evidence="10">
    <location>
        <begin position="401"/>
        <end position="421"/>
    </location>
</feature>
<evidence type="ECO:0000256" key="1">
    <source>
        <dbReference type="ARBA" id="ARBA00004141"/>
    </source>
</evidence>
<feature type="region of interest" description="Disordered" evidence="9">
    <location>
        <begin position="1"/>
        <end position="30"/>
    </location>
</feature>
<protein>
    <recommendedName>
        <fullName evidence="11">ABC transporter domain-containing protein</fullName>
    </recommendedName>
</protein>
<dbReference type="AlphaFoldDB" id="F6X753"/>
<comment type="subcellular location">
    <subcellularLocation>
        <location evidence="1">Membrane</location>
        <topology evidence="1">Multi-pass membrane protein</topology>
    </subcellularLocation>
</comment>
<keyword evidence="6" id="KW-0067">ATP-binding</keyword>
<dbReference type="PANTHER" id="PTHR48041">
    <property type="entry name" value="ABC TRANSPORTER G FAMILY MEMBER 28"/>
    <property type="match status" value="1"/>
</dbReference>
<dbReference type="PROSITE" id="PS00211">
    <property type="entry name" value="ABC_TRANSPORTER_1"/>
    <property type="match status" value="1"/>
</dbReference>
<accession>F6X753</accession>
<dbReference type="HOGENOM" id="CLU_000604_57_8_1"/>
<dbReference type="SMART" id="SM00382">
    <property type="entry name" value="AAA"/>
    <property type="match status" value="1"/>
</dbReference>
<evidence type="ECO:0000256" key="4">
    <source>
        <dbReference type="ARBA" id="ARBA00022692"/>
    </source>
</evidence>
<feature type="transmembrane region" description="Helical" evidence="10">
    <location>
        <begin position="632"/>
        <end position="651"/>
    </location>
</feature>
<feature type="transmembrane region" description="Helical" evidence="10">
    <location>
        <begin position="576"/>
        <end position="596"/>
    </location>
</feature>
<dbReference type="InterPro" id="IPR003439">
    <property type="entry name" value="ABC_transporter-like_ATP-bd"/>
</dbReference>
<reference evidence="12" key="2">
    <citation type="journal article" date="2008" name="Genome Biol.">
        <title>Improved genome assembly and evidence-based global gene model set for the chordate Ciona intestinalis: new insight into intron and operon populations.</title>
        <authorList>
            <person name="Satou Y."/>
            <person name="Mineta K."/>
            <person name="Ogasawara M."/>
            <person name="Sasakura Y."/>
            <person name="Shoguchi E."/>
            <person name="Ueno K."/>
            <person name="Yamada L."/>
            <person name="Matsumoto J."/>
            <person name="Wasserscheid J."/>
            <person name="Dewar K."/>
            <person name="Wiley G.B."/>
            <person name="Macmil S.L."/>
            <person name="Roe B.A."/>
            <person name="Zeller R.W."/>
            <person name="Hastings K.E."/>
            <person name="Lemaire P."/>
            <person name="Lindquist E."/>
            <person name="Endo T."/>
            <person name="Hotta K."/>
            <person name="Inaba K."/>
        </authorList>
    </citation>
    <scope>NUCLEOTIDE SEQUENCE [LARGE SCALE GENOMIC DNA]</scope>
    <source>
        <strain evidence="12">wild type</strain>
    </source>
</reference>
<dbReference type="InterPro" id="IPR050352">
    <property type="entry name" value="ABCG_transporters"/>
</dbReference>
<evidence type="ECO:0000256" key="3">
    <source>
        <dbReference type="ARBA" id="ARBA00022448"/>
    </source>
</evidence>
<dbReference type="InterPro" id="IPR027417">
    <property type="entry name" value="P-loop_NTPase"/>
</dbReference>
<dbReference type="PANTHER" id="PTHR48041:SF116">
    <property type="entry name" value="PROTEIN BROWN"/>
    <property type="match status" value="1"/>
</dbReference>
<dbReference type="FunFam" id="3.40.50.300:FF:003572">
    <property type="entry name" value="Uncharacterized protein"/>
    <property type="match status" value="1"/>
</dbReference>
<dbReference type="InParanoid" id="F6X753"/>
<dbReference type="PROSITE" id="PS50893">
    <property type="entry name" value="ABC_TRANSPORTER_2"/>
    <property type="match status" value="1"/>
</dbReference>
<keyword evidence="13" id="KW-1185">Reference proteome</keyword>
<evidence type="ECO:0000313" key="12">
    <source>
        <dbReference type="Ensembl" id="ENSCINP00000015392.3"/>
    </source>
</evidence>
<dbReference type="GO" id="GO:0005886">
    <property type="term" value="C:plasma membrane"/>
    <property type="evidence" value="ECO:0000318"/>
    <property type="project" value="GO_Central"/>
</dbReference>
<evidence type="ECO:0000256" key="10">
    <source>
        <dbReference type="SAM" id="Phobius"/>
    </source>
</evidence>
<keyword evidence="5" id="KW-0547">Nucleotide-binding</keyword>
<keyword evidence="7 10" id="KW-1133">Transmembrane helix</keyword>
<dbReference type="GO" id="GO:0016887">
    <property type="term" value="F:ATP hydrolysis activity"/>
    <property type="evidence" value="ECO:0007669"/>
    <property type="project" value="InterPro"/>
</dbReference>
<organism evidence="12 13">
    <name type="scientific">Ciona intestinalis</name>
    <name type="common">Transparent sea squirt</name>
    <name type="synonym">Ascidia intestinalis</name>
    <dbReference type="NCBI Taxonomy" id="7719"/>
    <lineage>
        <taxon>Eukaryota</taxon>
        <taxon>Metazoa</taxon>
        <taxon>Chordata</taxon>
        <taxon>Tunicata</taxon>
        <taxon>Ascidiacea</taxon>
        <taxon>Phlebobranchia</taxon>
        <taxon>Cionidae</taxon>
        <taxon>Ciona</taxon>
    </lineage>
</organism>
<dbReference type="InterPro" id="IPR043926">
    <property type="entry name" value="ABCG_dom"/>
</dbReference>
<keyword evidence="3" id="KW-0813">Transport</keyword>
<dbReference type="GeneTree" id="ENSGT00940000162658"/>
<feature type="transmembrane region" description="Helical" evidence="10">
    <location>
        <begin position="540"/>
        <end position="564"/>
    </location>
</feature>
<dbReference type="InterPro" id="IPR003593">
    <property type="entry name" value="AAA+_ATPase"/>
</dbReference>
<proteinExistence type="inferred from homology"/>
<name>F6X753_CIOIN</name>
<dbReference type="GO" id="GO:0005524">
    <property type="term" value="F:ATP binding"/>
    <property type="evidence" value="ECO:0007669"/>
    <property type="project" value="UniProtKB-KW"/>
</dbReference>
<dbReference type="GO" id="GO:0140359">
    <property type="term" value="F:ABC-type transporter activity"/>
    <property type="evidence" value="ECO:0007669"/>
    <property type="project" value="InterPro"/>
</dbReference>
<dbReference type="SUPFAM" id="SSF52540">
    <property type="entry name" value="P-loop containing nucleoside triphosphate hydrolases"/>
    <property type="match status" value="1"/>
</dbReference>
<feature type="transmembrane region" description="Helical" evidence="10">
    <location>
        <begin position="515"/>
        <end position="534"/>
    </location>
</feature>
<reference evidence="13" key="1">
    <citation type="journal article" date="2002" name="Science">
        <title>The draft genome of Ciona intestinalis: insights into chordate and vertebrate origins.</title>
        <authorList>
            <person name="Dehal P."/>
            <person name="Satou Y."/>
            <person name="Campbell R.K."/>
            <person name="Chapman J."/>
            <person name="Degnan B."/>
            <person name="De Tomaso A."/>
            <person name="Davidson B."/>
            <person name="Di Gregorio A."/>
            <person name="Gelpke M."/>
            <person name="Goodstein D.M."/>
            <person name="Harafuji N."/>
            <person name="Hastings K.E."/>
            <person name="Ho I."/>
            <person name="Hotta K."/>
            <person name="Huang W."/>
            <person name="Kawashima T."/>
            <person name="Lemaire P."/>
            <person name="Martinez D."/>
            <person name="Meinertzhagen I.A."/>
            <person name="Necula S."/>
            <person name="Nonaka M."/>
            <person name="Putnam N."/>
            <person name="Rash S."/>
            <person name="Saiga H."/>
            <person name="Satake M."/>
            <person name="Terry A."/>
            <person name="Yamada L."/>
            <person name="Wang H.G."/>
            <person name="Awazu S."/>
            <person name="Azumi K."/>
            <person name="Boore J."/>
            <person name="Branno M."/>
            <person name="Chin-Bow S."/>
            <person name="DeSantis R."/>
            <person name="Doyle S."/>
            <person name="Francino P."/>
            <person name="Keys D.N."/>
            <person name="Haga S."/>
            <person name="Hayashi H."/>
            <person name="Hino K."/>
            <person name="Imai K.S."/>
            <person name="Inaba K."/>
            <person name="Kano S."/>
            <person name="Kobayashi K."/>
            <person name="Kobayashi M."/>
            <person name="Lee B.I."/>
            <person name="Makabe K.W."/>
            <person name="Manohar C."/>
            <person name="Matassi G."/>
            <person name="Medina M."/>
            <person name="Mochizuki Y."/>
            <person name="Mount S."/>
            <person name="Morishita T."/>
            <person name="Miura S."/>
            <person name="Nakayama A."/>
            <person name="Nishizaka S."/>
            <person name="Nomoto H."/>
            <person name="Ohta F."/>
            <person name="Oishi K."/>
            <person name="Rigoutsos I."/>
            <person name="Sano M."/>
            <person name="Sasaki A."/>
            <person name="Sasakura Y."/>
            <person name="Shoguchi E."/>
            <person name="Shin-i T."/>
            <person name="Spagnuolo A."/>
            <person name="Stainier D."/>
            <person name="Suzuki M.M."/>
            <person name="Tassy O."/>
            <person name="Takatori N."/>
            <person name="Tokuoka M."/>
            <person name="Yagi K."/>
            <person name="Yoshizaki F."/>
            <person name="Wada S."/>
            <person name="Zhang C."/>
            <person name="Hyatt P.D."/>
            <person name="Larimer F."/>
            <person name="Detter C."/>
            <person name="Doggett N."/>
            <person name="Glavina T."/>
            <person name="Hawkins T."/>
            <person name="Richardson P."/>
            <person name="Lucas S."/>
            <person name="Kohara Y."/>
            <person name="Levine M."/>
            <person name="Satoh N."/>
            <person name="Rokhsar D.S."/>
        </authorList>
    </citation>
    <scope>NUCLEOTIDE SEQUENCE [LARGE SCALE GENOMIC DNA]</scope>
</reference>
<evidence type="ECO:0000256" key="2">
    <source>
        <dbReference type="ARBA" id="ARBA00005814"/>
    </source>
</evidence>
<feature type="transmembrane region" description="Helical" evidence="10">
    <location>
        <begin position="433"/>
        <end position="455"/>
    </location>
</feature>
<evidence type="ECO:0000256" key="5">
    <source>
        <dbReference type="ARBA" id="ARBA00022741"/>
    </source>
</evidence>
<dbReference type="Ensembl" id="ENSCINT00000015392.3">
    <property type="protein sequence ID" value="ENSCINP00000015392.3"/>
    <property type="gene ID" value="ENSCING00000007504.3"/>
</dbReference>
<dbReference type="InterPro" id="IPR013525">
    <property type="entry name" value="ABC2_TM"/>
</dbReference>
<sequence>MHKGNEVIPMKEKNGTSFSDPISTVSLPMDNGSGSDTKRTVMSFHDVQYNVNLRTGITGKCKKSKEKRVLSNVSGIMKPGLNAIMGPTGSGKSSLLDILAGRKDPVGLSGNILINNRPLPSNFKRISGYVVQQDIVIGTLTVRENLWFSANLRLPRSVSQKDKKKRIEEILYDLGLTMCADTKIGNEMIRGVSGGEKKRASIGMELITAPTVLFLDEPTTGLDASTANAVMFLLKRLGNKGRTIILSIHQPRYSIFRQFDTLTLLSLGRLIYHGPNDKVLPHFDALGYHCEEHNNPADFFLDVINGDSTALSNNIESTDIEEMTDETSKSMAEQLSEKFATSEIYNDTKVELDEIFTKFQGAKKKVAFEGTSQYATPFYYQFAILSQRAAKNVIRNPLASVGNLVLNLIVGVVFGLLYYQVDDTPDTGTQNRFGVLFFITTNLLFGCISAIEVFVKEKDIFVHEYVSGYYRVIAYFLSKLVADLIPMRTIAPIIFCSVTYWMVGLKADPGSFFTFLLMVLLTGYAAVSIALFFSATFNSFAVASIFISLTFVFSILFAGLLVNVDTILPWLAWIKYLSVAQYAFSVVWYFLGYNFFSNGVTFKSTNYPYSYSITGEEFLSSSVVTIADWDQWVNVVALSCITVGMLTLTYIQLTRTKTMT</sequence>
<evidence type="ECO:0000256" key="7">
    <source>
        <dbReference type="ARBA" id="ARBA00022989"/>
    </source>
</evidence>
<dbReference type="Pfam" id="PF01061">
    <property type="entry name" value="ABC2_membrane"/>
    <property type="match status" value="1"/>
</dbReference>
<feature type="transmembrane region" description="Helical" evidence="10">
    <location>
        <begin position="485"/>
        <end position="503"/>
    </location>
</feature>
<keyword evidence="4 10" id="KW-0812">Transmembrane</keyword>
<evidence type="ECO:0000313" key="13">
    <source>
        <dbReference type="Proteomes" id="UP000008144"/>
    </source>
</evidence>
<comment type="similarity">
    <text evidence="2">Belongs to the ABC transporter superfamily. ABCG family. Eye pigment precursor importer (TC 3.A.1.204) subfamily.</text>
</comment>
<dbReference type="Pfam" id="PF00005">
    <property type="entry name" value="ABC_tran"/>
    <property type="match status" value="1"/>
</dbReference>
<dbReference type="GO" id="GO:0055085">
    <property type="term" value="P:transmembrane transport"/>
    <property type="evidence" value="ECO:0000318"/>
    <property type="project" value="GO_Central"/>
</dbReference>
<evidence type="ECO:0000256" key="8">
    <source>
        <dbReference type="ARBA" id="ARBA00023136"/>
    </source>
</evidence>
<dbReference type="OMA" id="PWLAWIK"/>
<dbReference type="EMBL" id="EAAA01002716">
    <property type="status" value="NOT_ANNOTATED_CDS"/>
    <property type="molecule type" value="Genomic_DNA"/>
</dbReference>
<reference evidence="12" key="3">
    <citation type="submission" date="2025-08" db="UniProtKB">
        <authorList>
            <consortium name="Ensembl"/>
        </authorList>
    </citation>
    <scope>IDENTIFICATION</scope>
</reference>
<feature type="compositionally biased region" description="Polar residues" evidence="9">
    <location>
        <begin position="15"/>
        <end position="26"/>
    </location>
</feature>
<evidence type="ECO:0000259" key="11">
    <source>
        <dbReference type="PROSITE" id="PS50893"/>
    </source>
</evidence>